<comment type="caution">
    <text evidence="1">The sequence shown here is derived from an EMBL/GenBank/DDBJ whole genome shotgun (WGS) entry which is preliminary data.</text>
</comment>
<proteinExistence type="predicted"/>
<protein>
    <submittedName>
        <fullName evidence="1">Uncharacterized protein</fullName>
    </submittedName>
</protein>
<evidence type="ECO:0000313" key="2">
    <source>
        <dbReference type="Proteomes" id="UP000287033"/>
    </source>
</evidence>
<name>A0A401RSU4_CHIPU</name>
<accession>A0A401RSU4</accession>
<gene>
    <name evidence="1" type="ORF">chiPu_0019665</name>
</gene>
<reference evidence="1 2" key="1">
    <citation type="journal article" date="2018" name="Nat. Ecol. Evol.">
        <title>Shark genomes provide insights into elasmobranch evolution and the origin of vertebrates.</title>
        <authorList>
            <person name="Hara Y"/>
            <person name="Yamaguchi K"/>
            <person name="Onimaru K"/>
            <person name="Kadota M"/>
            <person name="Koyanagi M"/>
            <person name="Keeley SD"/>
            <person name="Tatsumi K"/>
            <person name="Tanaka K"/>
            <person name="Motone F"/>
            <person name="Kageyama Y"/>
            <person name="Nozu R"/>
            <person name="Adachi N"/>
            <person name="Nishimura O"/>
            <person name="Nakagawa R"/>
            <person name="Tanegashima C"/>
            <person name="Kiyatake I"/>
            <person name="Matsumoto R"/>
            <person name="Murakumo K"/>
            <person name="Nishida K"/>
            <person name="Terakita A"/>
            <person name="Kuratani S"/>
            <person name="Sato K"/>
            <person name="Hyodo S Kuraku.S."/>
        </authorList>
    </citation>
    <scope>NUCLEOTIDE SEQUENCE [LARGE SCALE GENOMIC DNA]</scope>
</reference>
<dbReference type="Proteomes" id="UP000287033">
    <property type="component" value="Unassembled WGS sequence"/>
</dbReference>
<organism evidence="1 2">
    <name type="scientific">Chiloscyllium punctatum</name>
    <name type="common">Brownbanded bambooshark</name>
    <name type="synonym">Hemiscyllium punctatum</name>
    <dbReference type="NCBI Taxonomy" id="137246"/>
    <lineage>
        <taxon>Eukaryota</taxon>
        <taxon>Metazoa</taxon>
        <taxon>Chordata</taxon>
        <taxon>Craniata</taxon>
        <taxon>Vertebrata</taxon>
        <taxon>Chondrichthyes</taxon>
        <taxon>Elasmobranchii</taxon>
        <taxon>Galeomorphii</taxon>
        <taxon>Galeoidea</taxon>
        <taxon>Orectolobiformes</taxon>
        <taxon>Hemiscylliidae</taxon>
        <taxon>Chiloscyllium</taxon>
    </lineage>
</organism>
<dbReference type="AlphaFoldDB" id="A0A401RSU4"/>
<sequence length="110" mass="11891">MQCAGAVSGARAALSGILGPVWRERCSSQLVGADLYVNRVCGGSKGVLPVLGLQRVIAVSWNDRQGFYKLLFQGRGESASCNPEKRYSEGGIYIQKVKNTSHQNLTEPFS</sequence>
<dbReference type="EMBL" id="BEZZ01002106">
    <property type="protein sequence ID" value="GCC21198.1"/>
    <property type="molecule type" value="Genomic_DNA"/>
</dbReference>
<evidence type="ECO:0000313" key="1">
    <source>
        <dbReference type="EMBL" id="GCC21198.1"/>
    </source>
</evidence>
<keyword evidence="2" id="KW-1185">Reference proteome</keyword>